<keyword evidence="3" id="KW-1185">Reference proteome</keyword>
<dbReference type="RefSeq" id="WP_265618817.1">
    <property type="nucleotide sequence ID" value="NZ_JAPFRD010000013.1"/>
</dbReference>
<evidence type="ECO:0000313" key="2">
    <source>
        <dbReference type="EMBL" id="MCW8109930.1"/>
    </source>
</evidence>
<comment type="caution">
    <text evidence="2">The sequence shown here is derived from an EMBL/GenBank/DDBJ whole genome shotgun (WGS) entry which is preliminary data.</text>
</comment>
<evidence type="ECO:0000256" key="1">
    <source>
        <dbReference type="SAM" id="SignalP"/>
    </source>
</evidence>
<gene>
    <name evidence="2" type="ORF">OPS25_15595</name>
</gene>
<dbReference type="Gene3D" id="2.60.40.10">
    <property type="entry name" value="Immunoglobulins"/>
    <property type="match status" value="1"/>
</dbReference>
<feature type="chain" id="PRO_5045760389" evidence="1">
    <location>
        <begin position="28"/>
        <end position="879"/>
    </location>
</feature>
<proteinExistence type="predicted"/>
<dbReference type="EMBL" id="JAPFRD010000013">
    <property type="protein sequence ID" value="MCW8109930.1"/>
    <property type="molecule type" value="Genomic_DNA"/>
</dbReference>
<dbReference type="Proteomes" id="UP001142810">
    <property type="component" value="Unassembled WGS sequence"/>
</dbReference>
<keyword evidence="1" id="KW-0732">Signal</keyword>
<accession>A0ABT3PAY0</accession>
<dbReference type="SUPFAM" id="SSF49478">
    <property type="entry name" value="Cna protein B-type domain"/>
    <property type="match status" value="1"/>
</dbReference>
<organism evidence="2 3">
    <name type="scientific">Alteromonas aquimaris</name>
    <dbReference type="NCBI Taxonomy" id="2998417"/>
    <lineage>
        <taxon>Bacteria</taxon>
        <taxon>Pseudomonadati</taxon>
        <taxon>Pseudomonadota</taxon>
        <taxon>Gammaproteobacteria</taxon>
        <taxon>Alteromonadales</taxon>
        <taxon>Alteromonadaceae</taxon>
        <taxon>Alteromonas/Salinimonas group</taxon>
        <taxon>Alteromonas</taxon>
    </lineage>
</organism>
<name>A0ABT3PAY0_9ALTE</name>
<sequence>MRRKKIKIAFFVLMVVHGWSLFCASSAASYQYLSDAEQDYLLTLFLANEPQSTLLPAYRKGDHLYVDFREFIAIADFSIYRTRRGWEGWSFNQSHLFFWDENNQRVTSNESVYSIAPSAYLTLNDQLYVEMSQLEKWFNLMTTAQLPDQLLYIHAEVPFPYQQKRLREAREQYLKSDTAESSVHIPDQYKLWTEPRSFIQTQHQWNDNTLTGTHATSASLTSTFDLFHHQTFFTGNYSTTSLHDSQHSGRLTFSKRANTRDSSLVFGATEYQFGDIYLNERSLIGLNGAGVGVDIQRNSPLSHGNREMQEIVGNAPPDWDAELYKDNQLLGLVKVDSDGRYQFDQLPLSMGLNRFEVLLYGPQGQRETQLHEIWGGGLTLSEGKYSYRLSYLDYQNALLGDSEPFTGRALTDSANLVEVKYGVSNSLEVGISAYNVRGRWTQPSNSEETTSVFGTLDQLPTSNAYVGLSTKADIFSGVGSIELLRQSSGEKASSFGYHGAFGHHQYNFLLVSFENGFVSPLTEQVGNIKRRNQMFVNGPLDNFFDSYQFNFNYDRLFQDLDKVDARLRVTKVWNRWFFNNFIEYEKVSLSESRFKGRIEATTRLAGMSFTGGLGYKVEDGAQAEQLNFTARWRPGVKVFATTHLSRTFLEQPISLLQQQISWETKWANINAFASIDNHGNKSVGIGFSSYFGEGRLSRRNLTYHARATFHPYIDHNGNGLLDSSERVHPQGPSGLNPYVIDNIPGNYATDISLDNMPLPDAYLQPSYPNLKIFTHAGASLDIPVPVQFVGDIEGHLTLPQGLEVSGIEVQLIDLQGNEVASTHTEFDGYFSFRSVNTGDYVLHYRPHHFGLQRKQLRLDAEEGYAYLKLEVGPSAHQEN</sequence>
<dbReference type="InterPro" id="IPR013783">
    <property type="entry name" value="Ig-like_fold"/>
</dbReference>
<protein>
    <submittedName>
        <fullName evidence="2">Carboxypeptidase-like regulatory domain-containing protein</fullName>
    </submittedName>
</protein>
<evidence type="ECO:0000313" key="3">
    <source>
        <dbReference type="Proteomes" id="UP001142810"/>
    </source>
</evidence>
<feature type="signal peptide" evidence="1">
    <location>
        <begin position="1"/>
        <end position="27"/>
    </location>
</feature>
<reference evidence="2" key="1">
    <citation type="submission" date="2022-11" db="EMBL/GenBank/DDBJ databases">
        <title>Alteromonas sp. nov., isolated from sea water of the Qingdao.</title>
        <authorList>
            <person name="Wang Q."/>
        </authorList>
    </citation>
    <scope>NUCLEOTIDE SEQUENCE</scope>
    <source>
        <strain evidence="2">ASW11-7</strain>
    </source>
</reference>